<evidence type="ECO:0000313" key="2">
    <source>
        <dbReference type="EMBL" id="OIR19137.1"/>
    </source>
</evidence>
<dbReference type="InterPro" id="IPR053202">
    <property type="entry name" value="EGF_Rcpt_Signaling_Reg"/>
</dbReference>
<protein>
    <recommendedName>
        <fullName evidence="1">Methyltransferase FkbM domain-containing protein</fullName>
    </recommendedName>
</protein>
<dbReference type="PANTHER" id="PTHR34009:SF2">
    <property type="entry name" value="PROTEIN STAR"/>
    <property type="match status" value="1"/>
</dbReference>
<dbReference type="InterPro" id="IPR029063">
    <property type="entry name" value="SAM-dependent_MTases_sf"/>
</dbReference>
<dbReference type="SUPFAM" id="SSF53335">
    <property type="entry name" value="S-adenosyl-L-methionine-dependent methyltransferases"/>
    <property type="match status" value="1"/>
</dbReference>
<name>A0A1J5TDY2_9ZZZZ</name>
<dbReference type="InterPro" id="IPR006342">
    <property type="entry name" value="FkbM_mtfrase"/>
</dbReference>
<dbReference type="PANTHER" id="PTHR34009">
    <property type="entry name" value="PROTEIN STAR"/>
    <property type="match status" value="1"/>
</dbReference>
<dbReference type="GO" id="GO:0006888">
    <property type="term" value="P:endoplasmic reticulum to Golgi vesicle-mediated transport"/>
    <property type="evidence" value="ECO:0007669"/>
    <property type="project" value="TreeGrafter"/>
</dbReference>
<gene>
    <name evidence="2" type="ORF">GALL_00160</name>
</gene>
<dbReference type="GO" id="GO:0005789">
    <property type="term" value="C:endoplasmic reticulum membrane"/>
    <property type="evidence" value="ECO:0007669"/>
    <property type="project" value="TreeGrafter"/>
</dbReference>
<dbReference type="EMBL" id="MLJW01000001">
    <property type="protein sequence ID" value="OIR19137.1"/>
    <property type="molecule type" value="Genomic_DNA"/>
</dbReference>
<dbReference type="GO" id="GO:0005886">
    <property type="term" value="C:plasma membrane"/>
    <property type="evidence" value="ECO:0007669"/>
    <property type="project" value="TreeGrafter"/>
</dbReference>
<accession>A0A1J5TDY2</accession>
<sequence length="234" mass="26595">MSSKSIDKLKAVIRNIVPVGRLSYSQEGEDLVLARILGELGITTGFFVDIGAHHPARFSNTYYFYRRGWRGINVDALPGTKRLFRRMRSRDITIECGVGSQAGVLKYFAFNEPALNTFSEQEAIKKNRPPYHIVETIQIPVVTLKQILDENLPSGTGIDFMTIDAEGFDHEIIISNDWARYRPRVLLVELLNTDIQNLDANPTAQVLKQHNYRIMAKSFNTFFFVANEAFPPKV</sequence>
<dbReference type="AlphaFoldDB" id="A0A1J5TDY2"/>
<reference evidence="2" key="1">
    <citation type="submission" date="2016-10" db="EMBL/GenBank/DDBJ databases">
        <title>Sequence of Gallionella enrichment culture.</title>
        <authorList>
            <person name="Poehlein A."/>
            <person name="Muehling M."/>
            <person name="Daniel R."/>
        </authorList>
    </citation>
    <scope>NUCLEOTIDE SEQUENCE</scope>
</reference>
<feature type="domain" description="Methyltransferase FkbM" evidence="1">
    <location>
        <begin position="49"/>
        <end position="213"/>
    </location>
</feature>
<evidence type="ECO:0000259" key="1">
    <source>
        <dbReference type="Pfam" id="PF05050"/>
    </source>
</evidence>
<organism evidence="2">
    <name type="scientific">mine drainage metagenome</name>
    <dbReference type="NCBI Taxonomy" id="410659"/>
    <lineage>
        <taxon>unclassified sequences</taxon>
        <taxon>metagenomes</taxon>
        <taxon>ecological metagenomes</taxon>
    </lineage>
</organism>
<comment type="caution">
    <text evidence="2">The sequence shown here is derived from an EMBL/GenBank/DDBJ whole genome shotgun (WGS) entry which is preliminary data.</text>
</comment>
<dbReference type="GO" id="GO:0031902">
    <property type="term" value="C:late endosome membrane"/>
    <property type="evidence" value="ECO:0007669"/>
    <property type="project" value="TreeGrafter"/>
</dbReference>
<dbReference type="GO" id="GO:0005794">
    <property type="term" value="C:Golgi apparatus"/>
    <property type="evidence" value="ECO:0007669"/>
    <property type="project" value="TreeGrafter"/>
</dbReference>
<dbReference type="GO" id="GO:0016197">
    <property type="term" value="P:endosomal transport"/>
    <property type="evidence" value="ECO:0007669"/>
    <property type="project" value="TreeGrafter"/>
</dbReference>
<dbReference type="Pfam" id="PF05050">
    <property type="entry name" value="Methyltransf_21"/>
    <property type="match status" value="1"/>
</dbReference>
<dbReference type="Gene3D" id="3.40.50.150">
    <property type="entry name" value="Vaccinia Virus protein VP39"/>
    <property type="match status" value="1"/>
</dbReference>
<proteinExistence type="predicted"/>